<feature type="compositionally biased region" description="Basic and acidic residues" evidence="1">
    <location>
        <begin position="51"/>
        <end position="62"/>
    </location>
</feature>
<sequence length="372" mass="41100">MSSNPPSETPSRTTTPNPQSRFTSQSKTVEDVLSTQTVGLVKLSDFRKRRAEAVEMKERDAQEMGSGRSGTSTPVGDGASTPSDTQSAPPKKKKKKVGTPKLSFGMDEEEGENNGIDSEPSRSDTLDTSNKKKKIGVNSNVSFVPKSLTKSALLKEAQTRESLRKEFLAIQEAVKATEIAIPFVFYDGTNIPGGVARVKKGDFIWVFLDRSRKVGAELGVGEKTNSNREWVRVGVDDLMLVRGGLIIPHHYDFYYFIINRTLGPNNQILFPHSSSPPPTASITPLDTDSPIPDSYNPLSRPSASSGTKTPATKVEELEGFNDDPTSTKVVDRRWYERNKHIYPASVWQEFNPEKDYQTEVKRDAGGNAFFFS</sequence>
<evidence type="ECO:0000313" key="3">
    <source>
        <dbReference type="EMBL" id="CAD6442642.1"/>
    </source>
</evidence>
<dbReference type="PANTHER" id="PTHR12722">
    <property type="entry name" value="XAP-5 PROTEIN-RELATED"/>
    <property type="match status" value="1"/>
</dbReference>
<accession>A0A8H2VQJ9</accession>
<dbReference type="Pfam" id="PF04921">
    <property type="entry name" value="XAP5"/>
    <property type="match status" value="1"/>
</dbReference>
<dbReference type="PANTHER" id="PTHR12722:SF0">
    <property type="entry name" value="PROTEIN FAM50A"/>
    <property type="match status" value="1"/>
</dbReference>
<dbReference type="InterPro" id="IPR007005">
    <property type="entry name" value="XAP5"/>
</dbReference>
<evidence type="ECO:0000256" key="1">
    <source>
        <dbReference type="SAM" id="MobiDB-lite"/>
    </source>
</evidence>
<dbReference type="GO" id="GO:0006325">
    <property type="term" value="P:chromatin organization"/>
    <property type="evidence" value="ECO:0007669"/>
    <property type="project" value="TreeGrafter"/>
</dbReference>
<proteinExistence type="predicted"/>
<evidence type="ECO:0000259" key="2">
    <source>
        <dbReference type="Pfam" id="PF04921"/>
    </source>
</evidence>
<dbReference type="GO" id="GO:0005634">
    <property type="term" value="C:nucleus"/>
    <property type="evidence" value="ECO:0007669"/>
    <property type="project" value="InterPro"/>
</dbReference>
<comment type="caution">
    <text evidence="3">The sequence shown here is derived from an EMBL/GenBank/DDBJ whole genome shotgun (WGS) entry which is preliminary data.</text>
</comment>
<dbReference type="EMBL" id="CAJHIA010000008">
    <property type="protein sequence ID" value="CAD6442642.1"/>
    <property type="molecule type" value="Genomic_DNA"/>
</dbReference>
<name>A0A8H2VQJ9_9HELO</name>
<evidence type="ECO:0000313" key="4">
    <source>
        <dbReference type="Proteomes" id="UP000624404"/>
    </source>
</evidence>
<feature type="region of interest" description="Disordered" evidence="1">
    <location>
        <begin position="1"/>
        <end position="132"/>
    </location>
</feature>
<reference evidence="3" key="1">
    <citation type="submission" date="2020-10" db="EMBL/GenBank/DDBJ databases">
        <authorList>
            <person name="Kusch S."/>
        </authorList>
    </citation>
    <scope>NUCLEOTIDE SEQUENCE</scope>
    <source>
        <strain evidence="3">SwB9</strain>
    </source>
</reference>
<feature type="domain" description="FAM50A/XAP5 C-terminal" evidence="2">
    <location>
        <begin position="177"/>
        <end position="360"/>
    </location>
</feature>
<keyword evidence="4" id="KW-1185">Reference proteome</keyword>
<dbReference type="AlphaFoldDB" id="A0A8H2VQJ9"/>
<feature type="compositionally biased region" description="Polar residues" evidence="1">
    <location>
        <begin position="19"/>
        <end position="38"/>
    </location>
</feature>
<feature type="compositionally biased region" description="Low complexity" evidence="1">
    <location>
        <begin position="1"/>
        <end position="18"/>
    </location>
</feature>
<dbReference type="Proteomes" id="UP000624404">
    <property type="component" value="Unassembled WGS sequence"/>
</dbReference>
<dbReference type="OrthoDB" id="1562195at2759"/>
<dbReference type="InterPro" id="IPR048337">
    <property type="entry name" value="FAM50A/XAP5_C"/>
</dbReference>
<feature type="compositionally biased region" description="Polar residues" evidence="1">
    <location>
        <begin position="296"/>
        <end position="310"/>
    </location>
</feature>
<organism evidence="3 4">
    <name type="scientific">Sclerotinia trifoliorum</name>
    <dbReference type="NCBI Taxonomy" id="28548"/>
    <lineage>
        <taxon>Eukaryota</taxon>
        <taxon>Fungi</taxon>
        <taxon>Dikarya</taxon>
        <taxon>Ascomycota</taxon>
        <taxon>Pezizomycotina</taxon>
        <taxon>Leotiomycetes</taxon>
        <taxon>Helotiales</taxon>
        <taxon>Sclerotiniaceae</taxon>
        <taxon>Sclerotinia</taxon>
    </lineage>
</organism>
<feature type="compositionally biased region" description="Polar residues" evidence="1">
    <location>
        <begin position="69"/>
        <end position="88"/>
    </location>
</feature>
<feature type="region of interest" description="Disordered" evidence="1">
    <location>
        <begin position="269"/>
        <end position="326"/>
    </location>
</feature>
<gene>
    <name evidence="3" type="ORF">SCLTRI_LOCUS2422</name>
</gene>
<protein>
    <submittedName>
        <fullName evidence="3">Fa2cd1ba-0506-4e98-818a-b412d72bc74c</fullName>
    </submittedName>
</protein>